<evidence type="ECO:0000313" key="6">
    <source>
        <dbReference type="EMBL" id="MEA3572094.1"/>
    </source>
</evidence>
<dbReference type="InterPro" id="IPR018062">
    <property type="entry name" value="HTH_AraC-typ_CS"/>
</dbReference>
<dbReference type="PROSITE" id="PS00041">
    <property type="entry name" value="HTH_ARAC_FAMILY_1"/>
    <property type="match status" value="1"/>
</dbReference>
<dbReference type="Gene3D" id="1.10.10.60">
    <property type="entry name" value="Homeodomain-like"/>
    <property type="match status" value="2"/>
</dbReference>
<evidence type="ECO:0000259" key="5">
    <source>
        <dbReference type="PROSITE" id="PS01124"/>
    </source>
</evidence>
<feature type="transmembrane region" description="Helical" evidence="4">
    <location>
        <begin position="17"/>
        <end position="35"/>
    </location>
</feature>
<keyword evidence="2" id="KW-0238">DNA-binding</keyword>
<keyword evidence="4" id="KW-0472">Membrane</keyword>
<evidence type="ECO:0000313" key="7">
    <source>
        <dbReference type="Proteomes" id="UP001292216"/>
    </source>
</evidence>
<evidence type="ECO:0000256" key="1">
    <source>
        <dbReference type="ARBA" id="ARBA00023015"/>
    </source>
</evidence>
<proteinExistence type="predicted"/>
<gene>
    <name evidence="6" type="ORF">U9M73_19410</name>
</gene>
<dbReference type="Pfam" id="PF17853">
    <property type="entry name" value="GGDEF_2"/>
    <property type="match status" value="1"/>
</dbReference>
<reference evidence="6 7" key="1">
    <citation type="submission" date="2023-12" db="EMBL/GenBank/DDBJ databases">
        <title>Whole genome sequencing of Paenibacillus phoenicis isolated from the Phoenix Mars Lander spacecraft assembly facility.</title>
        <authorList>
            <person name="Garcia A."/>
            <person name="Venkateswaran K."/>
        </authorList>
    </citation>
    <scope>NUCLEOTIDE SEQUENCE [LARGE SCALE GENOMIC DNA]</scope>
    <source>
        <strain evidence="6 7">3PO2SA</strain>
    </source>
</reference>
<feature type="transmembrane region" description="Helical" evidence="4">
    <location>
        <begin position="308"/>
        <end position="327"/>
    </location>
</feature>
<dbReference type="SMART" id="SM00342">
    <property type="entry name" value="HTH_ARAC"/>
    <property type="match status" value="1"/>
</dbReference>
<keyword evidence="1" id="KW-0805">Transcription regulation</keyword>
<comment type="caution">
    <text evidence="6">The sequence shown here is derived from an EMBL/GenBank/DDBJ whole genome shotgun (WGS) entry which is preliminary data.</text>
</comment>
<keyword evidence="4" id="KW-1133">Transmembrane helix</keyword>
<dbReference type="InterPro" id="IPR020449">
    <property type="entry name" value="Tscrpt_reg_AraC-type_HTH"/>
</dbReference>
<dbReference type="PROSITE" id="PS01124">
    <property type="entry name" value="HTH_ARAC_FAMILY_2"/>
    <property type="match status" value="1"/>
</dbReference>
<dbReference type="EMBL" id="JAYERP010000001">
    <property type="protein sequence ID" value="MEA3572094.1"/>
    <property type="molecule type" value="Genomic_DNA"/>
</dbReference>
<dbReference type="PANTHER" id="PTHR43280">
    <property type="entry name" value="ARAC-FAMILY TRANSCRIPTIONAL REGULATOR"/>
    <property type="match status" value="1"/>
</dbReference>
<dbReference type="SUPFAM" id="SSF46689">
    <property type="entry name" value="Homeodomain-like"/>
    <property type="match status" value="1"/>
</dbReference>
<dbReference type="InterPro" id="IPR018060">
    <property type="entry name" value="HTH_AraC"/>
</dbReference>
<dbReference type="PRINTS" id="PR00032">
    <property type="entry name" value="HTHARAC"/>
</dbReference>
<keyword evidence="3" id="KW-0804">Transcription</keyword>
<evidence type="ECO:0000256" key="2">
    <source>
        <dbReference type="ARBA" id="ARBA00023125"/>
    </source>
</evidence>
<dbReference type="Pfam" id="PF12833">
    <property type="entry name" value="HTH_18"/>
    <property type="match status" value="1"/>
</dbReference>
<dbReference type="InterPro" id="IPR009057">
    <property type="entry name" value="Homeodomain-like_sf"/>
</dbReference>
<dbReference type="InterPro" id="IPR041522">
    <property type="entry name" value="CdaR_GGDEF"/>
</dbReference>
<sequence length="771" mass="86756">MICLGKNKINLLTKLLISYWLVLLFPVLIILFYYYPQSATAVRAKEMDWNAHITEQFMTSMDTFTRYVYNLPFELAQNREFRLYQAEESDYQRVLIANEMKKYNATDAFIYNTLLYVRNIGMLFSKTGSAYSLEDMATPGIGFTYEDWQPAYMKETLNTLDAPLVRPVEEIVIPGNNRVRMLTFLQPLPVGGSHSPGVVMILVREDTILRMMRSVSEHYLGDFFILDGQGQPLVASNGSLYRSSDDLPSLVERMERENGGDPVSGIHQINGTTYIVSYAVSDKNGWKYVSLLPLTESLQDLRAIQLKTALLVGFILLLEVIVIYVSIRNNYHPIKRLVEFATGLFEPQEQKPMNELETLRYTLSGLSAANSRLDEEVKGTLPLMRDNLLLELVNGHFLAWEPFAKEAAKVGIGLDGPLLTVAVISCEAGTEAAERIWGACRSEEERFPAGVKGYFFKSIYHHEIVLVCAHGENFALKAHLARLQEELQRQADEVEDDGAGGGRAIIGIGRPGEGRNPQAAHVSYLQAQRTAEQLRLRGDSALLCYDEFETPSAGTVSYFAELLQSLELAILKNEAAQVESLIERLAGYLSGNGMSPHMLRSVYLNTASVIFNGLQRFRQDDQSLLRLTDAAFGPRYTLEQMAGILRESGDKLCEMIRETVPQSRMASREELLAALEEMGTDPNCSLQLMADYFSMSASNFSHYFKKTVGQNFKETLDRLRIRQAARLLRESEETLEAIAAQCGYTNLSSFIRSFKKILGTTPGQYRQTHKG</sequence>
<name>A0ABU5PQ82_9BACL</name>
<protein>
    <submittedName>
        <fullName evidence="6">AraC family transcriptional regulator</fullName>
    </submittedName>
</protein>
<evidence type="ECO:0000256" key="3">
    <source>
        <dbReference type="ARBA" id="ARBA00023163"/>
    </source>
</evidence>
<accession>A0ABU5PQ82</accession>
<evidence type="ECO:0000256" key="4">
    <source>
        <dbReference type="SAM" id="Phobius"/>
    </source>
</evidence>
<keyword evidence="4" id="KW-0812">Transmembrane</keyword>
<dbReference type="Proteomes" id="UP001292216">
    <property type="component" value="Unassembled WGS sequence"/>
</dbReference>
<dbReference type="Gene3D" id="3.30.450.20">
    <property type="entry name" value="PAS domain"/>
    <property type="match status" value="1"/>
</dbReference>
<feature type="domain" description="HTH araC/xylS-type" evidence="5">
    <location>
        <begin position="669"/>
        <end position="768"/>
    </location>
</feature>
<keyword evidence="7" id="KW-1185">Reference proteome</keyword>
<organism evidence="6 7">
    <name type="scientific">Paenibacillus phoenicis</name>
    <dbReference type="NCBI Taxonomy" id="554117"/>
    <lineage>
        <taxon>Bacteria</taxon>
        <taxon>Bacillati</taxon>
        <taxon>Bacillota</taxon>
        <taxon>Bacilli</taxon>
        <taxon>Bacillales</taxon>
        <taxon>Paenibacillaceae</taxon>
        <taxon>Paenibacillus</taxon>
    </lineage>
</organism>
<dbReference type="PANTHER" id="PTHR43280:SF2">
    <property type="entry name" value="HTH-TYPE TRANSCRIPTIONAL REGULATOR EXSA"/>
    <property type="match status" value="1"/>
</dbReference>